<dbReference type="EMBL" id="KL584714">
    <property type="protein sequence ID" value="KEQ71227.1"/>
    <property type="molecule type" value="Genomic_DNA"/>
</dbReference>
<keyword evidence="3" id="KW-1185">Reference proteome</keyword>
<sequence length="61" mass="7044">MPTRTTTSPRDTRTLMERFSDALVYILAFPFIIFGIALKNAFTGQGQHRSYRKNLPAQKRI</sequence>
<evidence type="ECO:0000313" key="3">
    <source>
        <dbReference type="Proteomes" id="UP000027730"/>
    </source>
</evidence>
<keyword evidence="1" id="KW-0472">Membrane</keyword>
<dbReference type="GeneID" id="25411355"/>
<feature type="transmembrane region" description="Helical" evidence="1">
    <location>
        <begin position="22"/>
        <end position="42"/>
    </location>
</feature>
<dbReference type="OrthoDB" id="10279018at2759"/>
<reference evidence="2 3" key="1">
    <citation type="journal article" date="2014" name="BMC Genomics">
        <title>Genome sequencing of four Aureobasidium pullulans varieties: biotechnological potential, stress tolerance, and description of new species.</title>
        <authorList>
            <person name="Gostin Ar C."/>
            <person name="Ohm R.A."/>
            <person name="Kogej T."/>
            <person name="Sonjak S."/>
            <person name="Turk M."/>
            <person name="Zajc J."/>
            <person name="Zalar P."/>
            <person name="Grube M."/>
            <person name="Sun H."/>
            <person name="Han J."/>
            <person name="Sharma A."/>
            <person name="Chiniquy J."/>
            <person name="Ngan C.Y."/>
            <person name="Lipzen A."/>
            <person name="Barry K."/>
            <person name="Grigoriev I.V."/>
            <person name="Gunde-Cimerman N."/>
        </authorList>
    </citation>
    <scope>NUCLEOTIDE SEQUENCE [LARGE SCALE GENOMIC DNA]</scope>
    <source>
        <strain evidence="2 3">CBS 147.97</strain>
    </source>
</reference>
<dbReference type="Proteomes" id="UP000027730">
    <property type="component" value="Unassembled WGS sequence"/>
</dbReference>
<organism evidence="2 3">
    <name type="scientific">Aureobasidium namibiae CBS 147.97</name>
    <dbReference type="NCBI Taxonomy" id="1043004"/>
    <lineage>
        <taxon>Eukaryota</taxon>
        <taxon>Fungi</taxon>
        <taxon>Dikarya</taxon>
        <taxon>Ascomycota</taxon>
        <taxon>Pezizomycotina</taxon>
        <taxon>Dothideomycetes</taxon>
        <taxon>Dothideomycetidae</taxon>
        <taxon>Dothideales</taxon>
        <taxon>Saccotheciaceae</taxon>
        <taxon>Aureobasidium</taxon>
    </lineage>
</organism>
<protein>
    <submittedName>
        <fullName evidence="2">Uncharacterized protein</fullName>
    </submittedName>
</protein>
<dbReference type="RefSeq" id="XP_013425441.1">
    <property type="nucleotide sequence ID" value="XM_013569987.1"/>
</dbReference>
<dbReference type="HOGENOM" id="CLU_2960345_0_0_1"/>
<keyword evidence="1" id="KW-1133">Transmembrane helix</keyword>
<accession>A0A074WNB4</accession>
<gene>
    <name evidence="2" type="ORF">M436DRAFT_50992</name>
</gene>
<proteinExistence type="predicted"/>
<name>A0A074WNB4_9PEZI</name>
<evidence type="ECO:0000256" key="1">
    <source>
        <dbReference type="SAM" id="Phobius"/>
    </source>
</evidence>
<keyword evidence="1" id="KW-0812">Transmembrane</keyword>
<dbReference type="AlphaFoldDB" id="A0A074WNB4"/>
<evidence type="ECO:0000313" key="2">
    <source>
        <dbReference type="EMBL" id="KEQ71227.1"/>
    </source>
</evidence>